<keyword evidence="3" id="KW-1185">Reference proteome</keyword>
<dbReference type="Proteomes" id="UP000266841">
    <property type="component" value="Unassembled WGS sequence"/>
</dbReference>
<feature type="compositionally biased region" description="Basic and acidic residues" evidence="1">
    <location>
        <begin position="143"/>
        <end position="191"/>
    </location>
</feature>
<comment type="caution">
    <text evidence="2">The sequence shown here is derived from an EMBL/GenBank/DDBJ whole genome shotgun (WGS) entry which is preliminary data.</text>
</comment>
<dbReference type="OrthoDB" id="10260285at2759"/>
<feature type="compositionally biased region" description="Basic residues" evidence="1">
    <location>
        <begin position="57"/>
        <end position="71"/>
    </location>
</feature>
<accession>K0TMR9</accession>
<reference evidence="2 3" key="1">
    <citation type="journal article" date="2012" name="Genome Biol.">
        <title>Genome and low-iron response of an oceanic diatom adapted to chronic iron limitation.</title>
        <authorList>
            <person name="Lommer M."/>
            <person name="Specht M."/>
            <person name="Roy A.S."/>
            <person name="Kraemer L."/>
            <person name="Andreson R."/>
            <person name="Gutowska M.A."/>
            <person name="Wolf J."/>
            <person name="Bergner S.V."/>
            <person name="Schilhabel M.B."/>
            <person name="Klostermeier U.C."/>
            <person name="Beiko R.G."/>
            <person name="Rosenstiel P."/>
            <person name="Hippler M."/>
            <person name="Laroche J."/>
        </authorList>
    </citation>
    <scope>NUCLEOTIDE SEQUENCE [LARGE SCALE GENOMIC DNA]</scope>
    <source>
        <strain evidence="2 3">CCMP1005</strain>
    </source>
</reference>
<feature type="compositionally biased region" description="Basic and acidic residues" evidence="1">
    <location>
        <begin position="72"/>
        <end position="86"/>
    </location>
</feature>
<organism evidence="2 3">
    <name type="scientific">Thalassiosira oceanica</name>
    <name type="common">Marine diatom</name>
    <dbReference type="NCBI Taxonomy" id="159749"/>
    <lineage>
        <taxon>Eukaryota</taxon>
        <taxon>Sar</taxon>
        <taxon>Stramenopiles</taxon>
        <taxon>Ochrophyta</taxon>
        <taxon>Bacillariophyta</taxon>
        <taxon>Coscinodiscophyceae</taxon>
        <taxon>Thalassiosirophycidae</taxon>
        <taxon>Thalassiosirales</taxon>
        <taxon>Thalassiosiraceae</taxon>
        <taxon>Thalassiosira</taxon>
    </lineage>
</organism>
<evidence type="ECO:0000313" key="2">
    <source>
        <dbReference type="EMBL" id="EJK72927.1"/>
    </source>
</evidence>
<dbReference type="eggNOG" id="ENOG502SH5U">
    <property type="taxonomic scope" value="Eukaryota"/>
</dbReference>
<evidence type="ECO:0000313" key="3">
    <source>
        <dbReference type="Proteomes" id="UP000266841"/>
    </source>
</evidence>
<feature type="region of interest" description="Disordered" evidence="1">
    <location>
        <begin position="1"/>
        <end position="98"/>
    </location>
</feature>
<name>K0TMR9_THAOC</name>
<gene>
    <name evidence="2" type="ORF">THAOC_05493</name>
</gene>
<protein>
    <submittedName>
        <fullName evidence="2">Uncharacterized protein</fullName>
    </submittedName>
</protein>
<feature type="non-terminal residue" evidence="2">
    <location>
        <position position="1"/>
    </location>
</feature>
<dbReference type="EMBL" id="AGNL01005094">
    <property type="protein sequence ID" value="EJK72927.1"/>
    <property type="molecule type" value="Genomic_DNA"/>
</dbReference>
<feature type="compositionally biased region" description="Basic and acidic residues" evidence="1">
    <location>
        <begin position="203"/>
        <end position="214"/>
    </location>
</feature>
<feature type="compositionally biased region" description="Acidic residues" evidence="1">
    <location>
        <begin position="215"/>
        <end position="224"/>
    </location>
</feature>
<proteinExistence type="predicted"/>
<dbReference type="AlphaFoldDB" id="K0TMR9"/>
<feature type="region of interest" description="Disordered" evidence="1">
    <location>
        <begin position="135"/>
        <end position="224"/>
    </location>
</feature>
<feature type="compositionally biased region" description="Gly residues" evidence="1">
    <location>
        <begin position="193"/>
        <end position="202"/>
    </location>
</feature>
<sequence>LLPDAAAWGHSYTHVVVDNPPREAGGTPGEEEEEGGREGAGGGHRRRRHEAGGAGPHRLHGLGPRRRGRGGGKKEGGGKDGEEPTAKRPRRYAARQRYDLDVVPLRDASAPPVVYVLSVRPGRPYAAYRPVGSRIHLSTGRPVPDEAPGRPGRCDVSRREAGRDESDEFERRAAEVDADLAEKHGLVRDAEGDGGADAAGGGEAKDEAKDAGKDVEEDEEEDAF</sequence>
<evidence type="ECO:0000256" key="1">
    <source>
        <dbReference type="SAM" id="MobiDB-lite"/>
    </source>
</evidence>